<dbReference type="Pfam" id="PF01764">
    <property type="entry name" value="Lipase_3"/>
    <property type="match status" value="1"/>
</dbReference>
<comment type="caution">
    <text evidence="2">The sequence shown here is derived from an EMBL/GenBank/DDBJ whole genome shotgun (WGS) entry which is preliminary data.</text>
</comment>
<evidence type="ECO:0000313" key="3">
    <source>
        <dbReference type="Proteomes" id="UP001201812"/>
    </source>
</evidence>
<gene>
    <name evidence="2" type="ORF">DdX_16308</name>
</gene>
<evidence type="ECO:0000259" key="1">
    <source>
        <dbReference type="Pfam" id="PF01764"/>
    </source>
</evidence>
<sequence>MGIINYCSNATADIYAPPGPPSLNWTMDFTTDFALMALDYAAASYSDDPIPCLRKHGAALVMIDHIPCDVVGDQPGNVLKVEYLRKHVSCITWVLVETMSSPKHNFPSGGSVQRYFFAALKKIWNKGFGQKLRQLRIENPQSRFLFTGHSLGGALVSLASSLFAFENLDLIGPNDIHLVTFGQPRVGNMDYASGHDLLVPNSWRLIHRYDIVAHLPYCYESLTRKCTPLYNHGPWHHGTEIWYEDGMSPNSSLFKICRGAPINEDDECSNGYYVHYTTADHFLYFERDVDSYGSAGCVEPQFSKRNRSMVYRRRNNTKFRLQNL</sequence>
<dbReference type="SUPFAM" id="SSF53474">
    <property type="entry name" value="alpha/beta-Hydrolases"/>
    <property type="match status" value="1"/>
</dbReference>
<dbReference type="InterPro" id="IPR029058">
    <property type="entry name" value="AB_hydrolase_fold"/>
</dbReference>
<dbReference type="PANTHER" id="PTHR45908:SF19">
    <property type="entry name" value="FUNGAL LIPASE-LIKE DOMAIN-CONTAINING PROTEIN"/>
    <property type="match status" value="1"/>
</dbReference>
<name>A0AAD4R064_9BILA</name>
<dbReference type="InterPro" id="IPR002921">
    <property type="entry name" value="Fungal_lipase-type"/>
</dbReference>
<dbReference type="Proteomes" id="UP001201812">
    <property type="component" value="Unassembled WGS sequence"/>
</dbReference>
<dbReference type="CDD" id="cd00519">
    <property type="entry name" value="Lipase_3"/>
    <property type="match status" value="1"/>
</dbReference>
<dbReference type="GO" id="GO:0006629">
    <property type="term" value="P:lipid metabolic process"/>
    <property type="evidence" value="ECO:0007669"/>
    <property type="project" value="InterPro"/>
</dbReference>
<proteinExistence type="predicted"/>
<feature type="domain" description="Fungal lipase-type" evidence="1">
    <location>
        <begin position="96"/>
        <end position="219"/>
    </location>
</feature>
<organism evidence="2 3">
    <name type="scientific">Ditylenchus destructor</name>
    <dbReference type="NCBI Taxonomy" id="166010"/>
    <lineage>
        <taxon>Eukaryota</taxon>
        <taxon>Metazoa</taxon>
        <taxon>Ecdysozoa</taxon>
        <taxon>Nematoda</taxon>
        <taxon>Chromadorea</taxon>
        <taxon>Rhabditida</taxon>
        <taxon>Tylenchina</taxon>
        <taxon>Tylenchomorpha</taxon>
        <taxon>Sphaerularioidea</taxon>
        <taxon>Anguinidae</taxon>
        <taxon>Anguininae</taxon>
        <taxon>Ditylenchus</taxon>
    </lineage>
</organism>
<dbReference type="Gene3D" id="3.40.50.1820">
    <property type="entry name" value="alpha/beta hydrolase"/>
    <property type="match status" value="1"/>
</dbReference>
<keyword evidence="3" id="KW-1185">Reference proteome</keyword>
<accession>A0AAD4R064</accession>
<reference evidence="2" key="1">
    <citation type="submission" date="2022-01" db="EMBL/GenBank/DDBJ databases">
        <title>Genome Sequence Resource for Two Populations of Ditylenchus destructor, the Migratory Endoparasitic Phytonematode.</title>
        <authorList>
            <person name="Zhang H."/>
            <person name="Lin R."/>
            <person name="Xie B."/>
        </authorList>
    </citation>
    <scope>NUCLEOTIDE SEQUENCE</scope>
    <source>
        <strain evidence="2">BazhouSP</strain>
    </source>
</reference>
<dbReference type="AlphaFoldDB" id="A0AAD4R064"/>
<protein>
    <submittedName>
        <fullName evidence="2">Lipase (Class 3) domain-containing protein</fullName>
    </submittedName>
</protein>
<evidence type="ECO:0000313" key="2">
    <source>
        <dbReference type="EMBL" id="KAI1701078.1"/>
    </source>
</evidence>
<dbReference type="EMBL" id="JAKKPZ010000127">
    <property type="protein sequence ID" value="KAI1701078.1"/>
    <property type="molecule type" value="Genomic_DNA"/>
</dbReference>
<dbReference type="PANTHER" id="PTHR45908">
    <property type="entry name" value="PROTEIN CBG11750-RELATED"/>
    <property type="match status" value="1"/>
</dbReference>